<keyword evidence="2" id="KW-1185">Reference proteome</keyword>
<dbReference type="KEGG" id="tag:Tagg_0032"/>
<dbReference type="Gene3D" id="3.40.1280.10">
    <property type="match status" value="1"/>
</dbReference>
<dbReference type="Proteomes" id="UP000002376">
    <property type="component" value="Chromosome"/>
</dbReference>
<dbReference type="GeneID" id="9165038"/>
<protein>
    <submittedName>
        <fullName evidence="1">Uncharacterized protein</fullName>
    </submittedName>
</protein>
<dbReference type="OrthoDB" id="18442at2157"/>
<evidence type="ECO:0000313" key="2">
    <source>
        <dbReference type="Proteomes" id="UP000002376"/>
    </source>
</evidence>
<dbReference type="RefSeq" id="WP_013128907.1">
    <property type="nucleotide sequence ID" value="NC_014160.1"/>
</dbReference>
<dbReference type="EMBL" id="CP001939">
    <property type="protein sequence ID" value="ADG90314.1"/>
    <property type="molecule type" value="Genomic_DNA"/>
</dbReference>
<gene>
    <name evidence="1" type="ordered locus">Tagg_0032</name>
</gene>
<dbReference type="HOGENOM" id="CLU_1399793_0_0_2"/>
<sequence>MSRIYKPRRTVIVKQDDPCSAVDELKNIILYSLIISHGIRVDTDLVVSAGNLLFQFTGSDLRHLHAQEESLLGFVRTVFCKQVLPPGVRLLTKGASHLLIESGSVLMTSRDERVLVNPQTIPLNKHFVIASPWMLPDPVSSSLEGVVKLPVNNMLELIIVAHYVLDRALGAWVRRHGRVEHFNPA</sequence>
<organism evidence="1 2">
    <name type="scientific">Thermosphaera aggregans (strain DSM 11486 / M11TL)</name>
    <dbReference type="NCBI Taxonomy" id="633148"/>
    <lineage>
        <taxon>Archaea</taxon>
        <taxon>Thermoproteota</taxon>
        <taxon>Thermoprotei</taxon>
        <taxon>Desulfurococcales</taxon>
        <taxon>Desulfurococcaceae</taxon>
        <taxon>Thermosphaera</taxon>
    </lineage>
</organism>
<dbReference type="AlphaFoldDB" id="D5TZL4"/>
<accession>D5TZL4</accession>
<reference key="3">
    <citation type="submission" date="2010-02" db="EMBL/GenBank/DDBJ databases">
        <title>Complete genome sequence of Thermosphaera aggregans type strain (M11TL).</title>
        <authorList>
            <consortium name="US DOE Joint Genome Institute (JGI-PGF)"/>
            <person name="Spring S."/>
            <person name="Lapidus A."/>
            <person name="Munk C."/>
            <person name="Schroeder M."/>
            <person name="Glavina Del Rio T."/>
            <person name="Tice H."/>
            <person name="Copeland A."/>
            <person name="Cheng J.-F."/>
            <person name="Lucas S."/>
            <person name="Chen F."/>
            <person name="Nolan M."/>
            <person name="Bruce D."/>
            <person name="Goodwin L."/>
            <person name="Pitluck S."/>
            <person name="Ivanova N."/>
            <person name="Mavromatis K."/>
            <person name="Ovchinnikova G."/>
            <person name="Pati A."/>
            <person name="Chen A."/>
            <person name="Palaniappan K."/>
            <person name="Land M."/>
            <person name="Hauser L."/>
            <person name="Chang Y.-J."/>
            <person name="Jeffries C.C."/>
            <person name="Brettin T."/>
            <person name="Detter J.C."/>
            <person name="Tapia R."/>
            <person name="Han C."/>
            <person name="Chain P."/>
            <person name="Heimerl T."/>
            <person name="Weik F."/>
            <person name="Goker M."/>
            <person name="Rachel R."/>
            <person name="Bristow J."/>
            <person name="Eisen J.A."/>
            <person name="Markowitz V."/>
            <person name="Hugenholtz P."/>
            <person name="Kyrpides N.C."/>
            <person name="Klenk H.-P."/>
        </authorList>
    </citation>
    <scope>NUCLEOTIDE SEQUENCE</scope>
    <source>
        <strain>DSM 11486</strain>
    </source>
</reference>
<name>D5TZL4_THEAM</name>
<reference evidence="1 2" key="1">
    <citation type="journal article" date="2010" name="Stand. Genomic Sci.">
        <title>Complete genome sequence of Thermosphaera aggregans type strain (M11TL).</title>
        <authorList>
            <person name="Spring S."/>
            <person name="Rachel R."/>
            <person name="Lapidus A."/>
            <person name="Davenport K."/>
            <person name="Tice H."/>
            <person name="Copeland A."/>
            <person name="Cheng J.F."/>
            <person name="Lucas S."/>
            <person name="Chen F."/>
            <person name="Nolan M."/>
            <person name="Bruce D."/>
            <person name="Goodwin L."/>
            <person name="Pitluck S."/>
            <person name="Ivanova N."/>
            <person name="Mavromatis K."/>
            <person name="Ovchinnikova G."/>
            <person name="Pati A."/>
            <person name="Chen A."/>
            <person name="Palaniappan K."/>
            <person name="Land M."/>
            <person name="Hauser L."/>
            <person name="Chang Y.J."/>
            <person name="Jeffries C.C."/>
            <person name="Brettin T."/>
            <person name="Detter J.C."/>
            <person name="Tapia R."/>
            <person name="Han C."/>
            <person name="Heimerl T."/>
            <person name="Weikl F."/>
            <person name="Brambilla E."/>
            <person name="Goker M."/>
            <person name="Bristow J."/>
            <person name="Eisen J.A."/>
            <person name="Markowitz V."/>
            <person name="Hugenholtz P."/>
            <person name="Kyrpides N.C."/>
            <person name="Klenk H.P."/>
        </authorList>
    </citation>
    <scope>NUCLEOTIDE SEQUENCE [LARGE SCALE GENOMIC DNA]</scope>
    <source>
        <strain evidence="2">DSM 11486 / M11TL</strain>
    </source>
</reference>
<evidence type="ECO:0000313" key="1">
    <source>
        <dbReference type="EMBL" id="ADG90314.1"/>
    </source>
</evidence>
<proteinExistence type="predicted"/>
<dbReference type="eggNOG" id="arCOG01240">
    <property type="taxonomic scope" value="Archaea"/>
</dbReference>
<reference evidence="2" key="2">
    <citation type="journal article" date="2010" name="Stand. Genomic Sci.">
        <title>Complete genome sequence of Thermosphaera aggregans type strain (M11TLT).</title>
        <authorList>
            <person name="Spring S."/>
            <person name="Rachel R."/>
            <person name="Lapidus A."/>
            <person name="Davenport K."/>
            <person name="Tice H."/>
            <person name="Copeland A."/>
            <person name="Cheng J.-F."/>
            <person name="Lucas S."/>
            <person name="Chen F."/>
            <person name="Nolan M."/>
            <person name="Bruce D."/>
            <person name="Goodwin L."/>
            <person name="Pitluck S."/>
            <person name="Ivanova N."/>
            <person name="Mavromatis K."/>
            <person name="Ovchinnikova G."/>
            <person name="Pati A."/>
            <person name="Chen A."/>
            <person name="Palaniappan K."/>
            <person name="Land M."/>
            <person name="Hauser L."/>
            <person name="Chang Y.-J."/>
            <person name="Jeffries C.C."/>
            <person name="Brettin T."/>
            <person name="Detter J.C."/>
            <person name="Tapia R."/>
            <person name="Han C."/>
            <person name="Heimerl T."/>
            <person name="Weikl F."/>
            <person name="Brambilla E."/>
            <person name="Goker M."/>
            <person name="Bristow J."/>
            <person name="Eisen J.A."/>
            <person name="Markowitz V."/>
            <person name="Hugenholtz P."/>
            <person name="Kyrpides N.C."/>
            <person name="Klenk H.-P."/>
        </authorList>
    </citation>
    <scope>NUCLEOTIDE SEQUENCE [LARGE SCALE GENOMIC DNA]</scope>
    <source>
        <strain evidence="2">DSM 11486 / M11TL</strain>
    </source>
</reference>
<dbReference type="InterPro" id="IPR029026">
    <property type="entry name" value="tRNA_m1G_MTases_N"/>
</dbReference>
<dbReference type="STRING" id="633148.Tagg_0032"/>